<dbReference type="EMBL" id="CAJJDN010000003">
    <property type="protein sequence ID" value="CAD8048011.1"/>
    <property type="molecule type" value="Genomic_DNA"/>
</dbReference>
<dbReference type="AlphaFoldDB" id="A0A8S1KBB3"/>
<keyword evidence="2" id="KW-1185">Reference proteome</keyword>
<protein>
    <submittedName>
        <fullName evidence="1">Uncharacterized protein</fullName>
    </submittedName>
</protein>
<reference evidence="1" key="1">
    <citation type="submission" date="2021-01" db="EMBL/GenBank/DDBJ databases">
        <authorList>
            <consortium name="Genoscope - CEA"/>
            <person name="William W."/>
        </authorList>
    </citation>
    <scope>NUCLEOTIDE SEQUENCE</scope>
</reference>
<gene>
    <name evidence="1" type="ORF">PSON_ATCC_30995.1.T0030032</name>
</gene>
<evidence type="ECO:0000313" key="2">
    <source>
        <dbReference type="Proteomes" id="UP000692954"/>
    </source>
</evidence>
<accession>A0A8S1KBB3</accession>
<name>A0A8S1KBB3_9CILI</name>
<organism evidence="1 2">
    <name type="scientific">Paramecium sonneborni</name>
    <dbReference type="NCBI Taxonomy" id="65129"/>
    <lineage>
        <taxon>Eukaryota</taxon>
        <taxon>Sar</taxon>
        <taxon>Alveolata</taxon>
        <taxon>Ciliophora</taxon>
        <taxon>Intramacronucleata</taxon>
        <taxon>Oligohymenophorea</taxon>
        <taxon>Peniculida</taxon>
        <taxon>Parameciidae</taxon>
        <taxon>Paramecium</taxon>
    </lineage>
</organism>
<dbReference type="Proteomes" id="UP000692954">
    <property type="component" value="Unassembled WGS sequence"/>
</dbReference>
<sequence length="522" mass="61300">MKNSKKCLNFQNEVYNKLEITSSQVLKGKQIEKDEQINDLQSSCTQSFKIQEFNVKLLLEKSQEKLQQQEQLQVNSPTGRKRSSSLEDLQQKLNDYIEQYIQEIKEPQHFLDTYSLQNSEICDDEFSQQSIDLCQRIYQKIIAQLNLSVIQSNSFEQSTTISSPKNNDSIQIMKYMTTSTPLTPVQLEEVPKKIISNSASQDQIGFKNSSQSVNSQCDTFATHIQIKFSKNNYQMLSETVIQQSPGKKIIKRIQGYKKKGIFTEQDEQNNFQDEHKQSLEDRLKMQNYLKEAKEELMKIANQNKDFMIFQSYEEMYKHREKRRNKEQQMIFKPLQFPTKGGSVIRCKKIQQNTTPEEMNANYGILTLDQKIKANKAYTDRQESYSPNKFDFTEKFHHIEGKIAKQNRIEMIKEYSKIYKRVQIKAFHKQLNESQYSSKYRQAVQKVQVISHRKSGKNILPVLSVEKKESVESILSDLNYSRWSLEQDISYQNIPDQKIGLQQRLGGGFTKMNKDQYLEYFSK</sequence>
<evidence type="ECO:0000313" key="1">
    <source>
        <dbReference type="EMBL" id="CAD8048011.1"/>
    </source>
</evidence>
<comment type="caution">
    <text evidence="1">The sequence shown here is derived from an EMBL/GenBank/DDBJ whole genome shotgun (WGS) entry which is preliminary data.</text>
</comment>
<proteinExistence type="predicted"/>